<reference evidence="1 2" key="1">
    <citation type="journal article" date="2015" name="Nature">
        <title>rRNA introns, odd ribosomes, and small enigmatic genomes across a large radiation of phyla.</title>
        <authorList>
            <person name="Brown C.T."/>
            <person name="Hug L.A."/>
            <person name="Thomas B.C."/>
            <person name="Sharon I."/>
            <person name="Castelle C.J."/>
            <person name="Singh A."/>
            <person name="Wilkins M.J."/>
            <person name="Williams K.H."/>
            <person name="Banfield J.F."/>
        </authorList>
    </citation>
    <scope>NUCLEOTIDE SEQUENCE [LARGE SCALE GENOMIC DNA]</scope>
</reference>
<accession>A0A0G1XUZ7</accession>
<dbReference type="EMBL" id="LCPO01000034">
    <property type="protein sequence ID" value="KKU98105.1"/>
    <property type="molecule type" value="Genomic_DNA"/>
</dbReference>
<evidence type="ECO:0000313" key="1">
    <source>
        <dbReference type="EMBL" id="KKU98105.1"/>
    </source>
</evidence>
<dbReference type="Proteomes" id="UP000034600">
    <property type="component" value="Unassembled WGS sequence"/>
</dbReference>
<evidence type="ECO:0000313" key="2">
    <source>
        <dbReference type="Proteomes" id="UP000034600"/>
    </source>
</evidence>
<protein>
    <submittedName>
        <fullName evidence="1">Uncharacterized protein</fullName>
    </submittedName>
</protein>
<dbReference type="AlphaFoldDB" id="A0A0G1XUZ7"/>
<organism evidence="1 2">
    <name type="scientific">Candidatus Jorgensenbacteria bacterium GW2011_GWC1_48_8</name>
    <dbReference type="NCBI Taxonomy" id="1618666"/>
    <lineage>
        <taxon>Bacteria</taxon>
        <taxon>Candidatus Joergenseniibacteriota</taxon>
    </lineage>
</organism>
<name>A0A0G1XUZ7_9BACT</name>
<sequence>MKTNPKVLKEVLYNDRPFAVISQKEAPSGKDMLYTGYFLDEKYSPLKTVLASSTELLWFKNPSEGGKPQDFSKGLEMFWEFHQLEPVKAGEFSKGFKIPSEIACVGDGLWITYASTKWTGKRENYIHDHEQGVKYYRPDVKENKRSTIITAHKAKTLVRLGDCLGFSYKDKDGKEVEASVKRPYPELYCTPDGSVLLVIEGKRKLLAMAWGGHLDVKQKGICG</sequence>
<proteinExistence type="predicted"/>
<gene>
    <name evidence="1" type="ORF">UY32_C0034G0003</name>
</gene>
<comment type="caution">
    <text evidence="1">The sequence shown here is derived from an EMBL/GenBank/DDBJ whole genome shotgun (WGS) entry which is preliminary data.</text>
</comment>